<evidence type="ECO:0000313" key="3">
    <source>
        <dbReference type="Proteomes" id="UP001352223"/>
    </source>
</evidence>
<feature type="domain" description="VOC" evidence="1">
    <location>
        <begin position="9"/>
        <end position="126"/>
    </location>
</feature>
<dbReference type="RefSeq" id="WP_324768560.1">
    <property type="nucleotide sequence ID" value="NZ_BAAATS010000014.1"/>
</dbReference>
<dbReference type="InterPro" id="IPR041581">
    <property type="entry name" value="Glyoxalase_6"/>
</dbReference>
<dbReference type="Pfam" id="PF00903">
    <property type="entry name" value="Glyoxalase"/>
    <property type="match status" value="1"/>
</dbReference>
<dbReference type="Gene3D" id="3.10.180.10">
    <property type="entry name" value="2,3-Dihydroxybiphenyl 1,2-Dioxygenase, domain 1"/>
    <property type="match status" value="2"/>
</dbReference>
<dbReference type="InterPro" id="IPR052164">
    <property type="entry name" value="Anthracycline_SecMetBiosynth"/>
</dbReference>
<dbReference type="InterPro" id="IPR004360">
    <property type="entry name" value="Glyas_Fos-R_dOase_dom"/>
</dbReference>
<protein>
    <submittedName>
        <fullName evidence="2">VOC family protein</fullName>
    </submittedName>
</protein>
<dbReference type="PANTHER" id="PTHR33993">
    <property type="entry name" value="GLYOXALASE-RELATED"/>
    <property type="match status" value="1"/>
</dbReference>
<accession>A0ABU6CB58</accession>
<feature type="domain" description="VOC" evidence="1">
    <location>
        <begin position="140"/>
        <end position="259"/>
    </location>
</feature>
<evidence type="ECO:0000313" key="2">
    <source>
        <dbReference type="EMBL" id="MEB3961306.1"/>
    </source>
</evidence>
<dbReference type="Proteomes" id="UP001352223">
    <property type="component" value="Unassembled WGS sequence"/>
</dbReference>
<organism evidence="2 3">
    <name type="scientific">Streptomyces kunmingensis</name>
    <dbReference type="NCBI Taxonomy" id="68225"/>
    <lineage>
        <taxon>Bacteria</taxon>
        <taxon>Bacillati</taxon>
        <taxon>Actinomycetota</taxon>
        <taxon>Actinomycetes</taxon>
        <taxon>Kitasatosporales</taxon>
        <taxon>Streptomycetaceae</taxon>
        <taxon>Streptomyces</taxon>
    </lineage>
</organism>
<proteinExistence type="predicted"/>
<evidence type="ECO:0000259" key="1">
    <source>
        <dbReference type="PROSITE" id="PS51819"/>
    </source>
</evidence>
<keyword evidence="3" id="KW-1185">Reference proteome</keyword>
<dbReference type="PANTHER" id="PTHR33993:SF14">
    <property type="entry name" value="GB|AAF24581.1"/>
    <property type="match status" value="1"/>
</dbReference>
<sequence>MQISKTPSAPCWADLSTTDTDGARIFYEALFGWRSRLVEDQATDGYSMFALDAEDGQLVAGVGPVSDPRQPSAWLPYFQSSGVEAVTARVRGNRGRVLAGPVPTLGQGRLAVCQDPSGAQFGLWEPLRHAGFEAVNVPSSFCWFELLTRDGPGAVDFYQSVLGWGTRQRPFGDGGQATYTEWTVADEAFGGVVDMSTGQFRPEVPSHWNLYVAVDAPDATAARCEELGGRVLVAPTTIPTGRFALLADPQGAAFAVMHFTTAG</sequence>
<reference evidence="2 3" key="1">
    <citation type="submission" date="2022-10" db="EMBL/GenBank/DDBJ databases">
        <authorList>
            <person name="Xie J."/>
            <person name="Shen N."/>
        </authorList>
    </citation>
    <scope>NUCLEOTIDE SEQUENCE [LARGE SCALE GENOMIC DNA]</scope>
    <source>
        <strain evidence="2 3">DSM 41681</strain>
    </source>
</reference>
<gene>
    <name evidence="2" type="ORF">OKJ48_13770</name>
</gene>
<name>A0ABU6CB58_9ACTN</name>
<dbReference type="InterPro" id="IPR029068">
    <property type="entry name" value="Glyas_Bleomycin-R_OHBP_Dase"/>
</dbReference>
<dbReference type="SUPFAM" id="SSF54593">
    <property type="entry name" value="Glyoxalase/Bleomycin resistance protein/Dihydroxybiphenyl dioxygenase"/>
    <property type="match status" value="2"/>
</dbReference>
<comment type="caution">
    <text evidence="2">The sequence shown here is derived from an EMBL/GenBank/DDBJ whole genome shotgun (WGS) entry which is preliminary data.</text>
</comment>
<dbReference type="Pfam" id="PF18029">
    <property type="entry name" value="Glyoxalase_6"/>
    <property type="match status" value="1"/>
</dbReference>
<dbReference type="EMBL" id="JAOZYB010000088">
    <property type="protein sequence ID" value="MEB3961306.1"/>
    <property type="molecule type" value="Genomic_DNA"/>
</dbReference>
<dbReference type="CDD" id="cd07247">
    <property type="entry name" value="SgaA_N_like"/>
    <property type="match status" value="2"/>
</dbReference>
<dbReference type="PROSITE" id="PS51819">
    <property type="entry name" value="VOC"/>
    <property type="match status" value="2"/>
</dbReference>
<dbReference type="InterPro" id="IPR037523">
    <property type="entry name" value="VOC_core"/>
</dbReference>